<feature type="region of interest" description="Disordered" evidence="6">
    <location>
        <begin position="106"/>
        <end position="131"/>
    </location>
</feature>
<keyword evidence="9" id="KW-1185">Reference proteome</keyword>
<dbReference type="InterPro" id="IPR050131">
    <property type="entry name" value="Peptidase_S8_subtilisin-like"/>
</dbReference>
<evidence type="ECO:0000256" key="2">
    <source>
        <dbReference type="ARBA" id="ARBA00022670"/>
    </source>
</evidence>
<evidence type="ECO:0000256" key="3">
    <source>
        <dbReference type="ARBA" id="ARBA00022801"/>
    </source>
</evidence>
<dbReference type="Gene3D" id="3.40.50.200">
    <property type="entry name" value="Peptidase S8/S53 domain"/>
    <property type="match status" value="1"/>
</dbReference>
<dbReference type="Proteomes" id="UP000547510">
    <property type="component" value="Unassembled WGS sequence"/>
</dbReference>
<comment type="caution">
    <text evidence="8">The sequence shown here is derived from an EMBL/GenBank/DDBJ whole genome shotgun (WGS) entry which is preliminary data.</text>
</comment>
<comment type="similarity">
    <text evidence="1 5">Belongs to the peptidase S8 family.</text>
</comment>
<dbReference type="PANTHER" id="PTHR43806:SF11">
    <property type="entry name" value="CEREVISIN-RELATED"/>
    <property type="match status" value="1"/>
</dbReference>
<dbReference type="SUPFAM" id="SSF52743">
    <property type="entry name" value="Subtilisin-like"/>
    <property type="match status" value="1"/>
</dbReference>
<dbReference type="PRINTS" id="PR00723">
    <property type="entry name" value="SUBTILISIN"/>
</dbReference>
<dbReference type="Pfam" id="PF00082">
    <property type="entry name" value="Peptidase_S8"/>
    <property type="match status" value="1"/>
</dbReference>
<dbReference type="InterPro" id="IPR036852">
    <property type="entry name" value="Peptidase_S8/S53_dom_sf"/>
</dbReference>
<feature type="domain" description="Peptidase S8/S53" evidence="7">
    <location>
        <begin position="131"/>
        <end position="357"/>
    </location>
</feature>
<organism evidence="8 9">
    <name type="scientific">Saccharothrix tamanrassetensis</name>
    <dbReference type="NCBI Taxonomy" id="1051531"/>
    <lineage>
        <taxon>Bacteria</taxon>
        <taxon>Bacillati</taxon>
        <taxon>Actinomycetota</taxon>
        <taxon>Actinomycetes</taxon>
        <taxon>Pseudonocardiales</taxon>
        <taxon>Pseudonocardiaceae</taxon>
        <taxon>Saccharothrix</taxon>
    </lineage>
</organism>
<dbReference type="RefSeq" id="WP_184687288.1">
    <property type="nucleotide sequence ID" value="NZ_JACHJN010000001.1"/>
</dbReference>
<evidence type="ECO:0000256" key="6">
    <source>
        <dbReference type="SAM" id="MobiDB-lite"/>
    </source>
</evidence>
<dbReference type="InterPro" id="IPR015500">
    <property type="entry name" value="Peptidase_S8_subtilisin-rel"/>
</dbReference>
<dbReference type="GO" id="GO:0006508">
    <property type="term" value="P:proteolysis"/>
    <property type="evidence" value="ECO:0007669"/>
    <property type="project" value="UniProtKB-KW"/>
</dbReference>
<gene>
    <name evidence="8" type="ORF">FHS29_000178</name>
</gene>
<keyword evidence="2 5" id="KW-0645">Protease</keyword>
<feature type="active site" description="Charge relay system" evidence="5">
    <location>
        <position position="140"/>
    </location>
</feature>
<keyword evidence="3 5" id="KW-0378">Hydrolase</keyword>
<accession>A0A841CBR2</accession>
<name>A0A841CBR2_9PSEU</name>
<evidence type="ECO:0000259" key="7">
    <source>
        <dbReference type="Pfam" id="PF00082"/>
    </source>
</evidence>
<protein>
    <submittedName>
        <fullName evidence="8">Subtilisin family serine protease</fullName>
    </submittedName>
</protein>
<dbReference type="InterPro" id="IPR000209">
    <property type="entry name" value="Peptidase_S8/S53_dom"/>
</dbReference>
<evidence type="ECO:0000313" key="8">
    <source>
        <dbReference type="EMBL" id="MBB5953608.1"/>
    </source>
</evidence>
<dbReference type="GO" id="GO:0004252">
    <property type="term" value="F:serine-type endopeptidase activity"/>
    <property type="evidence" value="ECO:0007669"/>
    <property type="project" value="UniProtKB-UniRule"/>
</dbReference>
<dbReference type="EMBL" id="JACHJN010000001">
    <property type="protein sequence ID" value="MBB5953608.1"/>
    <property type="molecule type" value="Genomic_DNA"/>
</dbReference>
<feature type="compositionally biased region" description="Low complexity" evidence="6">
    <location>
        <begin position="110"/>
        <end position="121"/>
    </location>
</feature>
<feature type="active site" description="Charge relay system" evidence="5">
    <location>
        <position position="346"/>
    </location>
</feature>
<evidence type="ECO:0000256" key="1">
    <source>
        <dbReference type="ARBA" id="ARBA00011073"/>
    </source>
</evidence>
<evidence type="ECO:0000256" key="5">
    <source>
        <dbReference type="PROSITE-ProRule" id="PRU01240"/>
    </source>
</evidence>
<proteinExistence type="inferred from homology"/>
<evidence type="ECO:0000313" key="9">
    <source>
        <dbReference type="Proteomes" id="UP000547510"/>
    </source>
</evidence>
<feature type="active site" description="Charge relay system" evidence="5">
    <location>
        <position position="176"/>
    </location>
</feature>
<keyword evidence="4 5" id="KW-0720">Serine protease</keyword>
<sequence>MTFYLPEVPTTAVADELIVDLREVGIVEDALDALGVEHARKAEVGALDLVLLQLWYSAEAGTVLVMDVDPVLFELRRRLAAQCGGWNPVLGKNRHLSHQFGAYPQTQSMAGDFDPEPAAAPDRPEVDPDAGDGVRIGVLDTVLYRHPDLDGHFETSQSAAVLEDHPTGPIPWEDGHATFVAGLIAAQAPKATMVVRQVLDSDGRATTWDTVVGMARFLEDGVDIVNFAMGTRSHDGIVPMVVQRAIERLSPHMLVVAAAGNHGAVPGIRHGITRTSPTWPAALPGVVAVGATTADGNPAPYSPDLPWVGCAAVGDRVVSTYLKGKVLLRSNDVVEFDGYATWKGTSFATATVSGAIAARTVPGEVAPAEALRRLRAEGTVVRGLG</sequence>
<evidence type="ECO:0000256" key="4">
    <source>
        <dbReference type="ARBA" id="ARBA00022825"/>
    </source>
</evidence>
<reference evidence="8 9" key="1">
    <citation type="submission" date="2020-08" db="EMBL/GenBank/DDBJ databases">
        <title>Genomic Encyclopedia of Type Strains, Phase III (KMG-III): the genomes of soil and plant-associated and newly described type strains.</title>
        <authorList>
            <person name="Whitman W."/>
        </authorList>
    </citation>
    <scope>NUCLEOTIDE SEQUENCE [LARGE SCALE GENOMIC DNA]</scope>
    <source>
        <strain evidence="8 9">CECT 8640</strain>
    </source>
</reference>
<dbReference type="AlphaFoldDB" id="A0A841CBR2"/>
<dbReference type="PANTHER" id="PTHR43806">
    <property type="entry name" value="PEPTIDASE S8"/>
    <property type="match status" value="1"/>
</dbReference>
<dbReference type="PROSITE" id="PS51892">
    <property type="entry name" value="SUBTILASE"/>
    <property type="match status" value="1"/>
</dbReference>